<feature type="coiled-coil region" evidence="1">
    <location>
        <begin position="32"/>
        <end position="66"/>
    </location>
</feature>
<evidence type="ECO:0000313" key="2">
    <source>
        <dbReference type="EMBL" id="CAE06644.1"/>
    </source>
</evidence>
<protein>
    <recommendedName>
        <fullName evidence="4">TIGR04376 family protein</fullName>
    </recommendedName>
</protein>
<name>Q7U9X3_PARMW</name>
<dbReference type="AlphaFoldDB" id="Q7U9X3"/>
<sequence length="158" mass="18794">MSNWLEQLERELDQRLAAFLSQNPVQEQLFRQQHQLDRARSLQRQRQQLQQDAEEQRKQLLALAADVRAWTERTERAKRAGEKELSKRAEQHLNDLMNQGRTLWMDLADLGRRFKEVDQQLNELSRQQRSGVSSLDRDWALFEADQELEQLRRDAGLS</sequence>
<evidence type="ECO:0008006" key="4">
    <source>
        <dbReference type="Google" id="ProtNLM"/>
    </source>
</evidence>
<dbReference type="HOGENOM" id="CLU_1640951_0_0_3"/>
<evidence type="ECO:0000256" key="1">
    <source>
        <dbReference type="SAM" id="Coils"/>
    </source>
</evidence>
<accession>Q7U9X3</accession>
<proteinExistence type="predicted"/>
<gene>
    <name evidence="2" type="ordered locus">SYNW0129</name>
</gene>
<dbReference type="KEGG" id="syw:SYNW0129"/>
<dbReference type="InterPro" id="IPR030812">
    <property type="entry name" value="Cyano_EgtBD"/>
</dbReference>
<dbReference type="NCBIfam" id="TIGR04375">
    <property type="entry name" value="cyano_w_EgtBD"/>
    <property type="match status" value="1"/>
</dbReference>
<dbReference type="Proteomes" id="UP000001422">
    <property type="component" value="Chromosome"/>
</dbReference>
<dbReference type="EMBL" id="BX569689">
    <property type="protein sequence ID" value="CAE06644.1"/>
    <property type="molecule type" value="Genomic_DNA"/>
</dbReference>
<keyword evidence="1" id="KW-0175">Coiled coil</keyword>
<dbReference type="RefSeq" id="WP_011127006.1">
    <property type="nucleotide sequence ID" value="NC_005070.1"/>
</dbReference>
<reference evidence="2 3" key="1">
    <citation type="journal article" date="2003" name="Nature">
        <title>The genome of a motile marine Synechococcus.</title>
        <authorList>
            <person name="Palenik B."/>
            <person name="Brahamsha B."/>
            <person name="Larimer F."/>
            <person name="Land M."/>
            <person name="Hauser L."/>
            <person name="Chain P."/>
            <person name="Lamerdin J."/>
            <person name="Regala W."/>
            <person name="Allen E.A."/>
            <person name="McCarren J."/>
            <person name="Paulsen I."/>
            <person name="Dufresne A."/>
            <person name="Partensky F."/>
            <person name="Webb E."/>
            <person name="Waterbury J."/>
        </authorList>
    </citation>
    <scope>NUCLEOTIDE SEQUENCE [LARGE SCALE GENOMIC DNA]</scope>
    <source>
        <strain evidence="2 3">WH8102</strain>
    </source>
</reference>
<evidence type="ECO:0000313" key="3">
    <source>
        <dbReference type="Proteomes" id="UP000001422"/>
    </source>
</evidence>
<keyword evidence="3" id="KW-1185">Reference proteome</keyword>
<dbReference type="eggNOG" id="ENOG5030HXU">
    <property type="taxonomic scope" value="Bacteria"/>
</dbReference>
<dbReference type="STRING" id="84588.SYNW0129"/>
<organism evidence="2 3">
    <name type="scientific">Parasynechococcus marenigrum (strain WH8102)</name>
    <dbReference type="NCBI Taxonomy" id="84588"/>
    <lineage>
        <taxon>Bacteria</taxon>
        <taxon>Bacillati</taxon>
        <taxon>Cyanobacteriota</taxon>
        <taxon>Cyanophyceae</taxon>
        <taxon>Synechococcales</taxon>
        <taxon>Prochlorococcaceae</taxon>
        <taxon>Parasynechococcus</taxon>
        <taxon>Parasynechococcus marenigrum</taxon>
    </lineage>
</organism>